<dbReference type="Pfam" id="PF00999">
    <property type="entry name" value="Na_H_Exchanger"/>
    <property type="match status" value="1"/>
</dbReference>
<evidence type="ECO:0000256" key="1">
    <source>
        <dbReference type="ARBA" id="ARBA00004651"/>
    </source>
</evidence>
<feature type="transmembrane region" description="Helical" evidence="8">
    <location>
        <begin position="315"/>
        <end position="337"/>
    </location>
</feature>
<keyword evidence="4 8" id="KW-0812">Transmembrane</keyword>
<accession>A0ABS1MIV7</accession>
<organism evidence="10 11">
    <name type="scientific">Streptomyces siderophoricus</name>
    <dbReference type="NCBI Taxonomy" id="2802281"/>
    <lineage>
        <taxon>Bacteria</taxon>
        <taxon>Bacillati</taxon>
        <taxon>Actinomycetota</taxon>
        <taxon>Actinomycetes</taxon>
        <taxon>Kitasatosporales</taxon>
        <taxon>Streptomycetaceae</taxon>
        <taxon>Streptomyces</taxon>
    </lineage>
</organism>
<dbReference type="PANTHER" id="PTHR32507">
    <property type="entry name" value="NA(+)/H(+) ANTIPORTER 1"/>
    <property type="match status" value="1"/>
</dbReference>
<keyword evidence="7 8" id="KW-0472">Membrane</keyword>
<feature type="transmembrane region" description="Helical" evidence="8">
    <location>
        <begin position="58"/>
        <end position="74"/>
    </location>
</feature>
<evidence type="ECO:0000256" key="3">
    <source>
        <dbReference type="ARBA" id="ARBA00022449"/>
    </source>
</evidence>
<evidence type="ECO:0000259" key="9">
    <source>
        <dbReference type="Pfam" id="PF00999"/>
    </source>
</evidence>
<proteinExistence type="predicted"/>
<keyword evidence="2" id="KW-0813">Transport</keyword>
<feature type="transmembrane region" description="Helical" evidence="8">
    <location>
        <begin position="378"/>
        <end position="399"/>
    </location>
</feature>
<feature type="transmembrane region" description="Helical" evidence="8">
    <location>
        <begin position="288"/>
        <end position="309"/>
    </location>
</feature>
<feature type="transmembrane region" description="Helical" evidence="8">
    <location>
        <begin position="95"/>
        <end position="115"/>
    </location>
</feature>
<feature type="transmembrane region" description="Helical" evidence="8">
    <location>
        <begin position="344"/>
        <end position="366"/>
    </location>
</feature>
<dbReference type="PANTHER" id="PTHR32507:SF8">
    <property type="entry name" value="CNH1P"/>
    <property type="match status" value="1"/>
</dbReference>
<dbReference type="InterPro" id="IPR006153">
    <property type="entry name" value="Cation/H_exchanger_TM"/>
</dbReference>
<name>A0ABS1MIV7_9ACTN</name>
<gene>
    <name evidence="10" type="ORF">JK360_00695</name>
</gene>
<dbReference type="RefSeq" id="WP_201801152.1">
    <property type="nucleotide sequence ID" value="NZ_JAERRI010000001.1"/>
</dbReference>
<evidence type="ECO:0000256" key="6">
    <source>
        <dbReference type="ARBA" id="ARBA00023065"/>
    </source>
</evidence>
<evidence type="ECO:0000256" key="5">
    <source>
        <dbReference type="ARBA" id="ARBA00022989"/>
    </source>
</evidence>
<keyword evidence="3" id="KW-0050">Antiport</keyword>
<sequence length="436" mass="45007">MSGNGGWAVAAVAAVTGGYALVSRRLTARSVSAPMVFTAAGVLIGPVGLGLLDLQHDTGPVLTLVEAALALVLFSDAATVRSEEFRSGWFFPARLLAVGLPLTIAGGALLAWPLLPGLSGWEVLLVAVILAPTDASVSKSAVFAPRIPAVVRHGLNAECGLNECLVLPLFAVLLAGLPGTAAAHQGVLGTLQRVLLLSPALGLAVGGVGAWLLRRSRAADRITHDWRRILPLALATGAGALAAVTEGSPFVAAWVAGFVFSVALRPTARSGTERDGADDTLDAVEHLATLLAALSFLVFGAVLLGPALTRLSWHAVGYAVLSLTVVRLLPTALAFVGSGLRAPTVLYTAWFGSRGLPSLVLGLLVATEAAPGALPTGTVVALTIGLSILLHGLSSVVLADRYGRWYEGAAAREPSLRESVTDRLLDERRPAEWKSE</sequence>
<keyword evidence="5 8" id="KW-1133">Transmembrane helix</keyword>
<evidence type="ECO:0000313" key="11">
    <source>
        <dbReference type="Proteomes" id="UP000629371"/>
    </source>
</evidence>
<comment type="subcellular location">
    <subcellularLocation>
        <location evidence="1">Cell membrane</location>
        <topology evidence="1">Multi-pass membrane protein</topology>
    </subcellularLocation>
</comment>
<comment type="caution">
    <text evidence="10">The sequence shown here is derived from an EMBL/GenBank/DDBJ whole genome shotgun (WGS) entry which is preliminary data.</text>
</comment>
<feature type="transmembrane region" description="Helical" evidence="8">
    <location>
        <begin position="165"/>
        <end position="188"/>
    </location>
</feature>
<keyword evidence="6" id="KW-0406">Ion transport</keyword>
<dbReference type="Proteomes" id="UP000629371">
    <property type="component" value="Unassembled WGS sequence"/>
</dbReference>
<feature type="domain" description="Cation/H+ exchanger transmembrane" evidence="9">
    <location>
        <begin position="13"/>
        <end position="394"/>
    </location>
</feature>
<reference evidence="10 11" key="1">
    <citation type="submission" date="2021-01" db="EMBL/GenBank/DDBJ databases">
        <title>WGS of actinomycetes isolated from Thailand.</title>
        <authorList>
            <person name="Thawai C."/>
        </authorList>
    </citation>
    <scope>NUCLEOTIDE SEQUENCE [LARGE SCALE GENOMIC DNA]</scope>
    <source>
        <strain evidence="10 11">CH9-7</strain>
    </source>
</reference>
<keyword evidence="11" id="KW-1185">Reference proteome</keyword>
<feature type="transmembrane region" description="Helical" evidence="8">
    <location>
        <begin position="250"/>
        <end position="268"/>
    </location>
</feature>
<feature type="transmembrane region" description="Helical" evidence="8">
    <location>
        <begin position="194"/>
        <end position="213"/>
    </location>
</feature>
<evidence type="ECO:0000256" key="7">
    <source>
        <dbReference type="ARBA" id="ARBA00023136"/>
    </source>
</evidence>
<protein>
    <submittedName>
        <fullName evidence="10">Cation:proton antiporter</fullName>
    </submittedName>
</protein>
<evidence type="ECO:0000313" key="10">
    <source>
        <dbReference type="EMBL" id="MBL1087920.1"/>
    </source>
</evidence>
<dbReference type="EMBL" id="JAERRI010000001">
    <property type="protein sequence ID" value="MBL1087920.1"/>
    <property type="molecule type" value="Genomic_DNA"/>
</dbReference>
<evidence type="ECO:0000256" key="2">
    <source>
        <dbReference type="ARBA" id="ARBA00022448"/>
    </source>
</evidence>
<feature type="transmembrane region" description="Helical" evidence="8">
    <location>
        <begin position="34"/>
        <end position="52"/>
    </location>
</feature>
<evidence type="ECO:0000256" key="8">
    <source>
        <dbReference type="SAM" id="Phobius"/>
    </source>
</evidence>
<feature type="transmembrane region" description="Helical" evidence="8">
    <location>
        <begin position="6"/>
        <end position="22"/>
    </location>
</feature>
<evidence type="ECO:0000256" key="4">
    <source>
        <dbReference type="ARBA" id="ARBA00022692"/>
    </source>
</evidence>